<feature type="chain" id="PRO_5046306968" evidence="5">
    <location>
        <begin position="24"/>
        <end position="709"/>
    </location>
</feature>
<evidence type="ECO:0000256" key="3">
    <source>
        <dbReference type="ARBA" id="ARBA00023136"/>
    </source>
</evidence>
<evidence type="ECO:0000256" key="5">
    <source>
        <dbReference type="SAM" id="SignalP"/>
    </source>
</evidence>
<protein>
    <submittedName>
        <fullName evidence="7">Regulatory protein NosR</fullName>
    </submittedName>
</protein>
<feature type="domain" description="FMN-binding" evidence="6">
    <location>
        <begin position="76"/>
        <end position="169"/>
    </location>
</feature>
<comment type="subcellular location">
    <subcellularLocation>
        <location evidence="1">Cell membrane</location>
    </subcellularLocation>
</comment>
<evidence type="ECO:0000256" key="2">
    <source>
        <dbReference type="ARBA" id="ARBA00022475"/>
    </source>
</evidence>
<evidence type="ECO:0000313" key="7">
    <source>
        <dbReference type="EMBL" id="MBO3274406.1"/>
    </source>
</evidence>
<dbReference type="PIRSF" id="PIRSF036354">
    <property type="entry name" value="NosR"/>
    <property type="match status" value="1"/>
</dbReference>
<evidence type="ECO:0000256" key="4">
    <source>
        <dbReference type="SAM" id="Phobius"/>
    </source>
</evidence>
<keyword evidence="4" id="KW-1133">Transmembrane helix</keyword>
<dbReference type="NCBIfam" id="NF046105">
    <property type="entry name" value="TransRegNosR"/>
    <property type="match status" value="1"/>
</dbReference>
<proteinExistence type="predicted"/>
<keyword evidence="4" id="KW-0812">Transmembrane</keyword>
<feature type="transmembrane region" description="Helical" evidence="4">
    <location>
        <begin position="585"/>
        <end position="604"/>
    </location>
</feature>
<accession>A0ABS3TL75</accession>
<dbReference type="Proteomes" id="UP000669060">
    <property type="component" value="Unassembled WGS sequence"/>
</dbReference>
<feature type="transmembrane region" description="Helical" evidence="4">
    <location>
        <begin position="485"/>
        <end position="505"/>
    </location>
</feature>
<dbReference type="SUPFAM" id="SSF54862">
    <property type="entry name" value="4Fe-4S ferredoxins"/>
    <property type="match status" value="1"/>
</dbReference>
<feature type="transmembrane region" description="Helical" evidence="4">
    <location>
        <begin position="450"/>
        <end position="473"/>
    </location>
</feature>
<dbReference type="EMBL" id="JAELYA010000001">
    <property type="protein sequence ID" value="MBO3274406.1"/>
    <property type="molecule type" value="Genomic_DNA"/>
</dbReference>
<comment type="caution">
    <text evidence="7">The sequence shown here is derived from an EMBL/GenBank/DDBJ whole genome shotgun (WGS) entry which is preliminary data.</text>
</comment>
<reference evidence="7 8" key="1">
    <citation type="submission" date="2020-12" db="EMBL/GenBank/DDBJ databases">
        <title>Pseudomonas schmalbachii sp. nov. isolated from millipede gut.</title>
        <authorList>
            <person name="Shelomi M."/>
        </authorList>
    </citation>
    <scope>NUCLEOTIDE SEQUENCE [LARGE SCALE GENOMIC DNA]</scope>
    <source>
        <strain evidence="7 8">Milli4</strain>
    </source>
</reference>
<keyword evidence="3 4" id="KW-0472">Membrane</keyword>
<dbReference type="InterPro" id="IPR007329">
    <property type="entry name" value="FMN-bd"/>
</dbReference>
<feature type="signal peptide" evidence="5">
    <location>
        <begin position="1"/>
        <end position="23"/>
    </location>
</feature>
<keyword evidence="5" id="KW-0732">Signal</keyword>
<name>A0ABS3TL75_9PSED</name>
<sequence>MSIVWQRLLGAIVALILAPLVSAATTADVEKSGLAFFPGAQTIGAFEGSPPSAPVQGDGKTLGYLFRTGQIEPIPAYSGKPIDALVGIDLNGHIRGVRVLEHHEPILLVGIPESKLDDFSAQYVDKSVRDRIRVGSGQLPGYVNVDAIAGATVTVVVLNDAVMRSAQRVAVSRGLIEKPRNVRHQPARIRGDVFQQRNWSGLLGDGSIRSRLISRGEVDDAFKGTPAESVDKASAEQRGELFAELYYALLDPPTVGRNLLGEEQYRWLMEQLKPGEHAVAVLGNGYSFKGSGYVRGGIFDRLQVQQGNRPISFRDRDYVQLSDLGLKDVPHFREMAIFIVRAENAFDPGQPWQLELLVRRQTGPLDSLFSLFSADYRSPDAYLEHPPEAATEEVAADDDAPLWLGMWQDRTWRIGILAAGLLTLVMILLLQDVLARRPRFLKWLHRAFQFYTVVFLGWYALAQLSVVNVLTLVNSLIQGFRWETFLMEPVLFILWSFVAVSLLLWGRGVYCGWLCPFGALQELLNDLAVKLGVPQWRLPFAVNQRLWTLKYLILFGLFGISLYSLDEAKQLAEVEPFKTVLLLTFLRDWGYVLYAALLLLISLFSRKWYCRYICPLGAALVIPGRLRLFDWLKRRQECGQPCRLCANECEVQAIHPDGRIDGNECHYCLDCQVTYHDQQRCPPLVARQRRRKNSRSAEAQAELIDVKEV</sequence>
<dbReference type="SMART" id="SM00900">
    <property type="entry name" value="FMN_bind"/>
    <property type="match status" value="1"/>
</dbReference>
<dbReference type="Pfam" id="PF12801">
    <property type="entry name" value="Fer4_5"/>
    <property type="match status" value="2"/>
</dbReference>
<dbReference type="Pfam" id="PF04205">
    <property type="entry name" value="FMN_bind"/>
    <property type="match status" value="1"/>
</dbReference>
<dbReference type="PANTHER" id="PTHR30224:SF4">
    <property type="entry name" value="ELECTRON TRANSPORT PROTEIN YCCM-RELATED"/>
    <property type="match status" value="1"/>
</dbReference>
<dbReference type="PANTHER" id="PTHR30224">
    <property type="entry name" value="ELECTRON TRANSPORT PROTEIN"/>
    <property type="match status" value="1"/>
</dbReference>
<feature type="transmembrane region" description="Helical" evidence="4">
    <location>
        <begin position="547"/>
        <end position="565"/>
    </location>
</feature>
<evidence type="ECO:0000259" key="6">
    <source>
        <dbReference type="SMART" id="SM00900"/>
    </source>
</evidence>
<dbReference type="InterPro" id="IPR052378">
    <property type="entry name" value="NosR_regulator"/>
</dbReference>
<evidence type="ECO:0000256" key="1">
    <source>
        <dbReference type="ARBA" id="ARBA00004236"/>
    </source>
</evidence>
<evidence type="ECO:0000313" key="8">
    <source>
        <dbReference type="Proteomes" id="UP000669060"/>
    </source>
</evidence>
<organism evidence="7 8">
    <name type="scientific">Pseudomonas schmalbachii</name>
    <dbReference type="NCBI Taxonomy" id="2816993"/>
    <lineage>
        <taxon>Bacteria</taxon>
        <taxon>Pseudomonadati</taxon>
        <taxon>Pseudomonadota</taxon>
        <taxon>Gammaproteobacteria</taxon>
        <taxon>Pseudomonadales</taxon>
        <taxon>Pseudomonadaceae</taxon>
        <taxon>Pseudomonas</taxon>
    </lineage>
</organism>
<keyword evidence="2" id="KW-1003">Cell membrane</keyword>
<gene>
    <name evidence="7" type="ORF">JFY56_04135</name>
</gene>
<dbReference type="InterPro" id="IPR017896">
    <property type="entry name" value="4Fe4S_Fe-S-bd"/>
</dbReference>
<feature type="transmembrane region" description="Helical" evidence="4">
    <location>
        <begin position="412"/>
        <end position="430"/>
    </location>
</feature>
<dbReference type="InterPro" id="IPR011399">
    <property type="entry name" value="NosR"/>
</dbReference>
<keyword evidence="8" id="KW-1185">Reference proteome</keyword>